<accession>A0A1W2G587</accession>
<feature type="transmembrane region" description="Helical" evidence="1">
    <location>
        <begin position="181"/>
        <end position="201"/>
    </location>
</feature>
<dbReference type="AlphaFoldDB" id="A0A1W2G587"/>
<keyword evidence="1" id="KW-1133">Transmembrane helix</keyword>
<keyword evidence="3" id="KW-1185">Reference proteome</keyword>
<proteinExistence type="predicted"/>
<evidence type="ECO:0000256" key="1">
    <source>
        <dbReference type="SAM" id="Phobius"/>
    </source>
</evidence>
<name>A0A1W2G587_REIFA</name>
<dbReference type="STRING" id="692418.SAMN04488029_0168"/>
<evidence type="ECO:0000313" key="2">
    <source>
        <dbReference type="EMBL" id="SMD31830.1"/>
    </source>
</evidence>
<keyword evidence="1" id="KW-0812">Transmembrane</keyword>
<dbReference type="Proteomes" id="UP000192472">
    <property type="component" value="Unassembled WGS sequence"/>
</dbReference>
<protein>
    <submittedName>
        <fullName evidence="2">Four helix bundle sensory module for signal transduction</fullName>
    </submittedName>
</protein>
<organism evidence="2 3">
    <name type="scientific">Reichenbachiella faecimaris</name>
    <dbReference type="NCBI Taxonomy" id="692418"/>
    <lineage>
        <taxon>Bacteria</taxon>
        <taxon>Pseudomonadati</taxon>
        <taxon>Bacteroidota</taxon>
        <taxon>Cytophagia</taxon>
        <taxon>Cytophagales</taxon>
        <taxon>Reichenbachiellaceae</taxon>
        <taxon>Reichenbachiella</taxon>
    </lineage>
</organism>
<reference evidence="2 3" key="1">
    <citation type="submission" date="2017-04" db="EMBL/GenBank/DDBJ databases">
        <authorList>
            <person name="Afonso C.L."/>
            <person name="Miller P.J."/>
            <person name="Scott M.A."/>
            <person name="Spackman E."/>
            <person name="Goraichik I."/>
            <person name="Dimitrov K.M."/>
            <person name="Suarez D.L."/>
            <person name="Swayne D.E."/>
        </authorList>
    </citation>
    <scope>NUCLEOTIDE SEQUENCE [LARGE SCALE GENOMIC DNA]</scope>
    <source>
        <strain evidence="2 3">DSM 26133</strain>
    </source>
</reference>
<evidence type="ECO:0000313" key="3">
    <source>
        <dbReference type="Proteomes" id="UP000192472"/>
    </source>
</evidence>
<sequence>MDMKWTYSIKQKFKAAMSLAMVFLLVLATNLIDRNHFTELQESFSSVYKDRLLVENYIFKLSGLIHQKHMLLHHSEASEWSAKNQIQINEAIDTLLMAYEKTKYTIIETQLFEEFKAELMQIKNLERLYYADSTSSEMISEIKNKQLQLMTLLEGLSNVQIEEGERLINESNSVINTSHSISRIEIVILIVIGIFAQALVLTSKTLKPKKPQNFNLN</sequence>
<dbReference type="OrthoDB" id="1438991at2"/>
<gene>
    <name evidence="2" type="ORF">SAMN04488029_0168</name>
</gene>
<dbReference type="EMBL" id="FWYF01000001">
    <property type="protein sequence ID" value="SMD31830.1"/>
    <property type="molecule type" value="Genomic_DNA"/>
</dbReference>
<keyword evidence="1" id="KW-0472">Membrane</keyword>